<dbReference type="InterPro" id="IPR050739">
    <property type="entry name" value="MFP"/>
</dbReference>
<evidence type="ECO:0000256" key="1">
    <source>
        <dbReference type="ARBA" id="ARBA00004377"/>
    </source>
</evidence>
<dbReference type="GO" id="GO:0009306">
    <property type="term" value="P:protein secretion"/>
    <property type="evidence" value="ECO:0007669"/>
    <property type="project" value="InterPro"/>
</dbReference>
<evidence type="ECO:0000256" key="8">
    <source>
        <dbReference type="ARBA" id="ARBA00023136"/>
    </source>
</evidence>
<comment type="caution">
    <text evidence="12">The sequence shown here is derived from an EMBL/GenBank/DDBJ whole genome shotgun (WGS) entry which is preliminary data.</text>
</comment>
<proteinExistence type="inferred from homology"/>
<keyword evidence="13" id="KW-1185">Reference proteome</keyword>
<dbReference type="PANTHER" id="PTHR30386:SF26">
    <property type="entry name" value="TRANSPORT PROTEIN COMB"/>
    <property type="match status" value="1"/>
</dbReference>
<dbReference type="EMBL" id="QBKS01000001">
    <property type="protein sequence ID" value="PTX57085.1"/>
    <property type="molecule type" value="Genomic_DNA"/>
</dbReference>
<comment type="subcellular location">
    <subcellularLocation>
        <location evidence="1 9">Cell inner membrane</location>
        <topology evidence="1 9">Single-pass membrane protein</topology>
    </subcellularLocation>
</comment>
<dbReference type="AlphaFoldDB" id="A0A2T6BM04"/>
<dbReference type="InterPro" id="IPR006144">
    <property type="entry name" value="Secretion_HlyD_CS"/>
</dbReference>
<dbReference type="InterPro" id="IPR058982">
    <property type="entry name" value="Beta-barrel_AprE"/>
</dbReference>
<dbReference type="PRINTS" id="PR01490">
    <property type="entry name" value="RTXTOXIND"/>
</dbReference>
<dbReference type="NCBIfam" id="TIGR01843">
    <property type="entry name" value="type_I_hlyD"/>
    <property type="match status" value="1"/>
</dbReference>
<keyword evidence="3 9" id="KW-0813">Transport</keyword>
<keyword evidence="7 9" id="KW-1133">Transmembrane helix</keyword>
<evidence type="ECO:0000256" key="10">
    <source>
        <dbReference type="SAM" id="Coils"/>
    </source>
</evidence>
<dbReference type="Gene3D" id="2.40.30.170">
    <property type="match status" value="1"/>
</dbReference>
<protein>
    <recommendedName>
        <fullName evidence="9">Membrane fusion protein (MFP) family protein</fullName>
    </recommendedName>
</protein>
<keyword evidence="8 9" id="KW-0472">Membrane</keyword>
<evidence type="ECO:0000256" key="4">
    <source>
        <dbReference type="ARBA" id="ARBA00022475"/>
    </source>
</evidence>
<evidence type="ECO:0000256" key="2">
    <source>
        <dbReference type="ARBA" id="ARBA00009477"/>
    </source>
</evidence>
<accession>A0A2T6BM04</accession>
<evidence type="ECO:0000313" key="13">
    <source>
        <dbReference type="Proteomes" id="UP000243978"/>
    </source>
</evidence>
<comment type="similarity">
    <text evidence="2 9">Belongs to the membrane fusion protein (MFP) (TC 8.A.1) family.</text>
</comment>
<reference evidence="12 13" key="1">
    <citation type="submission" date="2018-04" db="EMBL/GenBank/DDBJ databases">
        <title>Genomic Encyclopedia of Archaeal and Bacterial Type Strains, Phase II (KMG-II): from individual species to whole genera.</title>
        <authorList>
            <person name="Goeker M."/>
        </authorList>
    </citation>
    <scope>NUCLEOTIDE SEQUENCE [LARGE SCALE GENOMIC DNA]</scope>
    <source>
        <strain evidence="12 13">DSM 100977</strain>
    </source>
</reference>
<dbReference type="PANTHER" id="PTHR30386">
    <property type="entry name" value="MEMBRANE FUSION SUBUNIT OF EMRAB-TOLC MULTIDRUG EFFLUX PUMP"/>
    <property type="match status" value="1"/>
</dbReference>
<evidence type="ECO:0000256" key="5">
    <source>
        <dbReference type="ARBA" id="ARBA00022519"/>
    </source>
</evidence>
<evidence type="ECO:0000256" key="3">
    <source>
        <dbReference type="ARBA" id="ARBA00022448"/>
    </source>
</evidence>
<keyword evidence="10" id="KW-0175">Coiled coil</keyword>
<feature type="coiled-coil region" evidence="10">
    <location>
        <begin position="134"/>
        <end position="182"/>
    </location>
</feature>
<keyword evidence="6 9" id="KW-0812">Transmembrane</keyword>
<evidence type="ECO:0000256" key="7">
    <source>
        <dbReference type="ARBA" id="ARBA00022989"/>
    </source>
</evidence>
<dbReference type="GO" id="GO:0005886">
    <property type="term" value="C:plasma membrane"/>
    <property type="evidence" value="ECO:0007669"/>
    <property type="project" value="UniProtKB-SubCell"/>
</dbReference>
<dbReference type="Pfam" id="PF26002">
    <property type="entry name" value="Beta-barrel_AprE"/>
    <property type="match status" value="1"/>
</dbReference>
<evidence type="ECO:0000313" key="12">
    <source>
        <dbReference type="EMBL" id="PTX57085.1"/>
    </source>
</evidence>
<evidence type="ECO:0000256" key="6">
    <source>
        <dbReference type="ARBA" id="ARBA00022692"/>
    </source>
</evidence>
<dbReference type="PROSITE" id="PS00543">
    <property type="entry name" value="HLYD_FAMILY"/>
    <property type="match status" value="1"/>
</dbReference>
<gene>
    <name evidence="12" type="ORF">C8N43_1751</name>
</gene>
<evidence type="ECO:0000256" key="9">
    <source>
        <dbReference type="RuleBase" id="RU365093"/>
    </source>
</evidence>
<keyword evidence="5 9" id="KW-0997">Cell inner membrane</keyword>
<dbReference type="InterPro" id="IPR010129">
    <property type="entry name" value="T1SS_HlyD"/>
</dbReference>
<feature type="domain" description="AprE-like beta-barrel" evidence="11">
    <location>
        <begin position="305"/>
        <end position="394"/>
    </location>
</feature>
<organism evidence="12 13">
    <name type="scientific">Litoreibacter ponti</name>
    <dbReference type="NCBI Taxonomy" id="1510457"/>
    <lineage>
        <taxon>Bacteria</taxon>
        <taxon>Pseudomonadati</taxon>
        <taxon>Pseudomonadota</taxon>
        <taxon>Alphaproteobacteria</taxon>
        <taxon>Rhodobacterales</taxon>
        <taxon>Roseobacteraceae</taxon>
        <taxon>Litoreibacter</taxon>
    </lineage>
</organism>
<name>A0A2T6BM04_9RHOB</name>
<keyword evidence="4 9" id="KW-1003">Cell membrane</keyword>
<dbReference type="Proteomes" id="UP000243978">
    <property type="component" value="Unassembled WGS sequence"/>
</dbReference>
<sequence length="417" mass="45825">MQGPNASRTARLTVRVSALMIGLALLWAHLTELPEVAFASGTIEPSGSLRRIEHLDGGVVEKILVREGEVINLEQPLALLAEDDVEAEYERFRAREAILNLALNRTLEILTAIGFSGNADPSPVNGGLRVTAQLAAYNAKRIRLKARIESAEGRIASQQAVLDALETRIAIEAAELGRAENLVRAGLTTLRQLTEYERRHAEIKGDVVRARAALVEAQANKQDAERALSEFFTTTRDTLYADLEATSEELSLLQRAIVENRLRVDRLTITTPVTGVVQAMYVNSQNEVLEPGGLVAEILPTSDRLIAELHLKPRDIGHITVGDPVEIKLTTFNTKKFGVLAGWVAQISATSTRNEQLETYFKVKVDLGQDWVGENGEFLAIKAGMEVNASIITGTRTVLDYVLNPLFDPFQRAFGER</sequence>
<evidence type="ECO:0000259" key="11">
    <source>
        <dbReference type="Pfam" id="PF26002"/>
    </source>
</evidence>
<feature type="transmembrane region" description="Helical" evidence="9">
    <location>
        <begin position="12"/>
        <end position="30"/>
    </location>
</feature>